<dbReference type="PANTHER" id="PTHR24322:SF736">
    <property type="entry name" value="RETINOL DEHYDROGENASE 10"/>
    <property type="match status" value="1"/>
</dbReference>
<dbReference type="InterPro" id="IPR002347">
    <property type="entry name" value="SDR_fam"/>
</dbReference>
<dbReference type="GO" id="GO:0016020">
    <property type="term" value="C:membrane"/>
    <property type="evidence" value="ECO:0007669"/>
    <property type="project" value="UniProtKB-SubCell"/>
</dbReference>
<evidence type="ECO:0000256" key="12">
    <source>
        <dbReference type="RuleBase" id="RU000363"/>
    </source>
</evidence>
<keyword evidence="8 13" id="KW-0472">Membrane</keyword>
<evidence type="ECO:0000313" key="14">
    <source>
        <dbReference type="EMBL" id="JAI58289.1"/>
    </source>
</evidence>
<evidence type="ECO:0000256" key="4">
    <source>
        <dbReference type="ARBA" id="ARBA00022857"/>
    </source>
</evidence>
<dbReference type="CDD" id="cd05339">
    <property type="entry name" value="17beta-HSDXI-like_SDR_c"/>
    <property type="match status" value="1"/>
</dbReference>
<dbReference type="GO" id="GO:0005811">
    <property type="term" value="C:lipid droplet"/>
    <property type="evidence" value="ECO:0007669"/>
    <property type="project" value="TreeGrafter"/>
</dbReference>
<dbReference type="AlphaFoldDB" id="A0A0P4W0K7"/>
<evidence type="ECO:0000256" key="10">
    <source>
        <dbReference type="ARBA" id="ARBA00068717"/>
    </source>
</evidence>
<evidence type="ECO:0000256" key="5">
    <source>
        <dbReference type="ARBA" id="ARBA00022989"/>
    </source>
</evidence>
<evidence type="ECO:0000256" key="11">
    <source>
        <dbReference type="ARBA" id="ARBA00082544"/>
    </source>
</evidence>
<accession>A0A0P4W0K7</accession>
<dbReference type="PRINTS" id="PR00081">
    <property type="entry name" value="GDHRDH"/>
</dbReference>
<keyword evidence="7" id="KW-0443">Lipid metabolism</keyword>
<dbReference type="PRINTS" id="PR00080">
    <property type="entry name" value="SDRFAMILY"/>
</dbReference>
<proteinExistence type="inferred from homology"/>
<organism evidence="14">
    <name type="scientific">Scylla olivacea</name>
    <name type="common">Orange mud crab</name>
    <name type="synonym">Cancer olivacea</name>
    <dbReference type="NCBI Taxonomy" id="85551"/>
    <lineage>
        <taxon>Eukaryota</taxon>
        <taxon>Metazoa</taxon>
        <taxon>Ecdysozoa</taxon>
        <taxon>Arthropoda</taxon>
        <taxon>Crustacea</taxon>
        <taxon>Multicrustacea</taxon>
        <taxon>Malacostraca</taxon>
        <taxon>Eumalacostraca</taxon>
        <taxon>Eucarida</taxon>
        <taxon>Decapoda</taxon>
        <taxon>Pleocyemata</taxon>
        <taxon>Brachyura</taxon>
        <taxon>Eubrachyura</taxon>
        <taxon>Portunoidea</taxon>
        <taxon>Portunidae</taxon>
        <taxon>Portuninae</taxon>
        <taxon>Scylla</taxon>
    </lineage>
</organism>
<keyword evidence="4" id="KW-0521">NADP</keyword>
<dbReference type="EMBL" id="GDRN01101977">
    <property type="protein sequence ID" value="JAI58289.1"/>
    <property type="molecule type" value="Transcribed_RNA"/>
</dbReference>
<dbReference type="InterPro" id="IPR036291">
    <property type="entry name" value="NAD(P)-bd_dom_sf"/>
</dbReference>
<comment type="function">
    <text evidence="9">Catalyzes the reduction of all-trans-retinal to all-trans-retinol in the presence of NADPH.</text>
</comment>
<dbReference type="Pfam" id="PF00106">
    <property type="entry name" value="adh_short"/>
    <property type="match status" value="1"/>
</dbReference>
<keyword evidence="5 13" id="KW-1133">Transmembrane helix</keyword>
<comment type="subcellular location">
    <subcellularLocation>
        <location evidence="1">Membrane</location>
        <topology evidence="1">Multi-pass membrane protein</topology>
    </subcellularLocation>
</comment>
<evidence type="ECO:0000256" key="8">
    <source>
        <dbReference type="ARBA" id="ARBA00023136"/>
    </source>
</evidence>
<evidence type="ECO:0000256" key="13">
    <source>
        <dbReference type="SAM" id="Phobius"/>
    </source>
</evidence>
<dbReference type="PANTHER" id="PTHR24322">
    <property type="entry name" value="PKSB"/>
    <property type="match status" value="1"/>
</dbReference>
<evidence type="ECO:0000256" key="1">
    <source>
        <dbReference type="ARBA" id="ARBA00004141"/>
    </source>
</evidence>
<sequence>MLEIIMIVYQYVLLLCDFAALLWRCLVLTLTAVWRTISPAPLASLAGEVVLVTGAGHGIGRELSLQFARLGGRVVCLDINEATNRNTKEDILREGGSAWAFKCDVGNRDEVKSVCAKVRQEVGEVTVLVNNAGIMPCKPFLRHTADEVIDVFRVNVFAQFWLVQEWLPSFLEAGRGTIVALSSIAGLVATSNLAPYCATKFAVRGLMEGLTEELRYAKRHPNIQLTSVYPFVVDTGLAQRPRIRFPSLNPVTSASQCAALVIEGVRRGEEVICVPTKDYYGHWLVNAMPREVRKAFLDFMDTGVDED</sequence>
<evidence type="ECO:0000256" key="2">
    <source>
        <dbReference type="ARBA" id="ARBA00006484"/>
    </source>
</evidence>
<keyword evidence="3 13" id="KW-0812">Transmembrane</keyword>
<name>A0A0P4W0K7_SCYOL</name>
<comment type="similarity">
    <text evidence="2 12">Belongs to the short-chain dehydrogenases/reductases (SDR) family.</text>
</comment>
<evidence type="ECO:0000256" key="6">
    <source>
        <dbReference type="ARBA" id="ARBA00023002"/>
    </source>
</evidence>
<dbReference type="Gene3D" id="3.40.50.720">
    <property type="entry name" value="NAD(P)-binding Rossmann-like Domain"/>
    <property type="match status" value="1"/>
</dbReference>
<evidence type="ECO:0000256" key="9">
    <source>
        <dbReference type="ARBA" id="ARBA00059620"/>
    </source>
</evidence>
<dbReference type="SUPFAM" id="SSF51735">
    <property type="entry name" value="NAD(P)-binding Rossmann-fold domains"/>
    <property type="match status" value="1"/>
</dbReference>
<dbReference type="EMBL" id="GDRN01101979">
    <property type="protein sequence ID" value="JAI58288.1"/>
    <property type="molecule type" value="Transcribed_RNA"/>
</dbReference>
<evidence type="ECO:0000256" key="7">
    <source>
        <dbReference type="ARBA" id="ARBA00023098"/>
    </source>
</evidence>
<keyword evidence="6" id="KW-0560">Oxidoreductase</keyword>
<dbReference type="GO" id="GO:0052650">
    <property type="term" value="F:all-trans-retinol dehydrogenase (NADP+) activity"/>
    <property type="evidence" value="ECO:0007669"/>
    <property type="project" value="UniProtKB-ARBA"/>
</dbReference>
<reference evidence="14" key="1">
    <citation type="submission" date="2015-09" db="EMBL/GenBank/DDBJ databases">
        <title>Scylla olivacea transcriptome.</title>
        <authorList>
            <person name="Ikhwanuddin M."/>
        </authorList>
    </citation>
    <scope>NUCLEOTIDE SEQUENCE</scope>
</reference>
<evidence type="ECO:0000256" key="3">
    <source>
        <dbReference type="ARBA" id="ARBA00022692"/>
    </source>
</evidence>
<protein>
    <recommendedName>
        <fullName evidence="10">Short-chain dehydrogenase/reductase 3</fullName>
    </recommendedName>
    <alternativeName>
        <fullName evidence="11">Retinal short-chain dehydrogenase/reductase 1</fullName>
    </alternativeName>
</protein>
<feature type="transmembrane region" description="Helical" evidence="13">
    <location>
        <begin position="12"/>
        <end position="34"/>
    </location>
</feature>
<dbReference type="FunFam" id="3.40.50.720:FF:000131">
    <property type="entry name" value="Short-chain dehydrogenase/reductase 3"/>
    <property type="match status" value="1"/>
</dbReference>